<proteinExistence type="predicted"/>
<dbReference type="KEGG" id="hrr:HZS55_18355"/>
<gene>
    <name evidence="1" type="primary">lwrS</name>
    <name evidence="1" type="ORF">HZS55_18355</name>
</gene>
<accession>A0A7D5TEA2</accession>
<sequence length="136" mass="14959">MARDEGGATDSPAAAYVFRVTVRIDPEVEGVWTEPDTFETTVVRAADSPGDPGWLYFRDNLWRGECGDEAHMRAVAEDALGMPVDAIDFRELRTTQAYLDDLRAAMADDLVEFNAETVDAALSKYLGSSIHVTDDI</sequence>
<dbReference type="NCBIfam" id="NF033910">
    <property type="entry name" value="LWR_salt"/>
    <property type="match status" value="1"/>
</dbReference>
<dbReference type="InterPro" id="IPR049798">
    <property type="entry name" value="LWR_salt"/>
</dbReference>
<reference evidence="1 2" key="1">
    <citation type="submission" date="2020-07" db="EMBL/GenBank/DDBJ databases">
        <title>Halosimplex pelagicum sp. nov. and Halosimplex rubrum sp. nov., isolated from salted brown alga Laminaria, and emended description of the genus Halosimplex.</title>
        <authorList>
            <person name="Cui H."/>
        </authorList>
    </citation>
    <scope>NUCLEOTIDE SEQUENCE [LARGE SCALE GENOMIC DNA]</scope>
    <source>
        <strain evidence="1 2">R27</strain>
    </source>
</reference>
<dbReference type="AlphaFoldDB" id="A0A7D5TEA2"/>
<dbReference type="RefSeq" id="WP_179909007.1">
    <property type="nucleotide sequence ID" value="NZ_CP058910.1"/>
</dbReference>
<evidence type="ECO:0000313" key="2">
    <source>
        <dbReference type="Proteomes" id="UP000509667"/>
    </source>
</evidence>
<dbReference type="GeneID" id="56079868"/>
<dbReference type="OrthoDB" id="202660at2157"/>
<evidence type="ECO:0000313" key="1">
    <source>
        <dbReference type="EMBL" id="QLH79136.1"/>
    </source>
</evidence>
<name>A0A7D5TEA2_9EURY</name>
<protein>
    <submittedName>
        <fullName evidence="1">LWR-salt protein</fullName>
    </submittedName>
</protein>
<keyword evidence="2" id="KW-1185">Reference proteome</keyword>
<organism evidence="1 2">
    <name type="scientific">Halosimplex rubrum</name>
    <dbReference type="NCBI Taxonomy" id="869889"/>
    <lineage>
        <taxon>Archaea</taxon>
        <taxon>Methanobacteriati</taxon>
        <taxon>Methanobacteriota</taxon>
        <taxon>Stenosarchaea group</taxon>
        <taxon>Halobacteria</taxon>
        <taxon>Halobacteriales</taxon>
        <taxon>Haloarculaceae</taxon>
        <taxon>Halosimplex</taxon>
    </lineage>
</organism>
<dbReference type="Pfam" id="PF26423">
    <property type="entry name" value="LWR_salt"/>
    <property type="match status" value="1"/>
</dbReference>
<dbReference type="Proteomes" id="UP000509667">
    <property type="component" value="Chromosome"/>
</dbReference>
<dbReference type="EMBL" id="CP058910">
    <property type="protein sequence ID" value="QLH79136.1"/>
    <property type="molecule type" value="Genomic_DNA"/>
</dbReference>